<dbReference type="AlphaFoldDB" id="A0A023FE49"/>
<dbReference type="Pfam" id="PF00014">
    <property type="entry name" value="Kunitz_BPTI"/>
    <property type="match status" value="1"/>
</dbReference>
<proteinExistence type="evidence at transcript level"/>
<dbReference type="InterPro" id="IPR036880">
    <property type="entry name" value="Kunitz_BPTI_sf"/>
</dbReference>
<dbReference type="PROSITE" id="PS50279">
    <property type="entry name" value="BPTI_KUNITZ_2"/>
    <property type="match status" value="1"/>
</dbReference>
<dbReference type="SMART" id="SM00131">
    <property type="entry name" value="KU"/>
    <property type="match status" value="1"/>
</dbReference>
<protein>
    <submittedName>
        <fullName evidence="4">Putative secreted protein</fullName>
    </submittedName>
</protein>
<feature type="region of interest" description="Disordered" evidence="1">
    <location>
        <begin position="27"/>
        <end position="67"/>
    </location>
</feature>
<feature type="compositionally biased region" description="Polar residues" evidence="1">
    <location>
        <begin position="31"/>
        <end position="49"/>
    </location>
</feature>
<evidence type="ECO:0000256" key="2">
    <source>
        <dbReference type="SAM" id="SignalP"/>
    </source>
</evidence>
<sequence>MSFKASFVLLLSVFLTVGSADEMLQHGEQEPNCSSPTVLPTPKHGTNSVSEEHEDKENQGNQSEKLKNCTAYKRPEVQVPPECCVPNAECGRTHPAIVSWYFDIEYGFCTMYRFGGECEPTTNHFPNCTACEMACSRRTAEEAEDFC</sequence>
<reference evidence="4" key="1">
    <citation type="submission" date="2014-03" db="EMBL/GenBank/DDBJ databases">
        <title>The sialotranscriptome of Amblyomma triste, Amblyomma parvum and Amblyomma cajennense ticks, uncovered by 454-based RNA-seq.</title>
        <authorList>
            <person name="Garcia G.R."/>
            <person name="Gardinassi L.G."/>
            <person name="Ribeiro J.M."/>
            <person name="Anatriello E."/>
            <person name="Ferreira B.R."/>
            <person name="Moreira H.N."/>
            <person name="Mafra C."/>
            <person name="Olegario M.M."/>
            <person name="Szabo P.J."/>
            <person name="Miranda-Santos I.K."/>
            <person name="Maruyama S.R."/>
        </authorList>
    </citation>
    <scope>NUCLEOTIDE SEQUENCE</scope>
    <source>
        <strain evidence="4">Uberlandia</strain>
        <tissue evidence="4">Salivary glands</tissue>
    </source>
</reference>
<dbReference type="SUPFAM" id="SSF57362">
    <property type="entry name" value="BPTI-like"/>
    <property type="match status" value="1"/>
</dbReference>
<feature type="domain" description="BPTI/Kunitz inhibitor" evidence="3">
    <location>
        <begin position="84"/>
        <end position="135"/>
    </location>
</feature>
<feature type="chain" id="PRO_5001520807" evidence="2">
    <location>
        <begin position="21"/>
        <end position="147"/>
    </location>
</feature>
<dbReference type="GO" id="GO:0004867">
    <property type="term" value="F:serine-type endopeptidase inhibitor activity"/>
    <property type="evidence" value="ECO:0007669"/>
    <property type="project" value="InterPro"/>
</dbReference>
<dbReference type="InterPro" id="IPR002223">
    <property type="entry name" value="Kunitz_BPTI"/>
</dbReference>
<accession>A0A023FE49</accession>
<evidence type="ECO:0000259" key="3">
    <source>
        <dbReference type="PROSITE" id="PS50279"/>
    </source>
</evidence>
<evidence type="ECO:0000313" key="4">
    <source>
        <dbReference type="EMBL" id="JAC19078.1"/>
    </source>
</evidence>
<name>A0A023FE49_AMBCJ</name>
<dbReference type="EMBL" id="GBBK01005404">
    <property type="protein sequence ID" value="JAC19078.1"/>
    <property type="molecule type" value="mRNA"/>
</dbReference>
<evidence type="ECO:0000256" key="1">
    <source>
        <dbReference type="SAM" id="MobiDB-lite"/>
    </source>
</evidence>
<organism evidence="4">
    <name type="scientific">Amblyomma cajennense</name>
    <name type="common">Cayenne tick</name>
    <name type="synonym">Acarus cajennensis</name>
    <dbReference type="NCBI Taxonomy" id="34607"/>
    <lineage>
        <taxon>Eukaryota</taxon>
        <taxon>Metazoa</taxon>
        <taxon>Ecdysozoa</taxon>
        <taxon>Arthropoda</taxon>
        <taxon>Chelicerata</taxon>
        <taxon>Arachnida</taxon>
        <taxon>Acari</taxon>
        <taxon>Parasitiformes</taxon>
        <taxon>Ixodida</taxon>
        <taxon>Ixodoidea</taxon>
        <taxon>Ixodidae</taxon>
        <taxon>Amblyomminae</taxon>
        <taxon>Amblyomma</taxon>
    </lineage>
</organism>
<keyword evidence="2" id="KW-0732">Signal</keyword>
<dbReference type="Gene3D" id="4.10.410.10">
    <property type="entry name" value="Pancreatic trypsin inhibitor Kunitz domain"/>
    <property type="match status" value="1"/>
</dbReference>
<feature type="signal peptide" evidence="2">
    <location>
        <begin position="1"/>
        <end position="20"/>
    </location>
</feature>